<dbReference type="Proteomes" id="UP000636709">
    <property type="component" value="Unassembled WGS sequence"/>
</dbReference>
<dbReference type="InterPro" id="IPR011050">
    <property type="entry name" value="Pectin_lyase_fold/virulence"/>
</dbReference>
<dbReference type="EMBL" id="JACEFO010002210">
    <property type="protein sequence ID" value="KAF8673044.1"/>
    <property type="molecule type" value="Genomic_DNA"/>
</dbReference>
<dbReference type="PANTHER" id="PTHR31339:SF5">
    <property type="entry name" value="HYDROLASE FAMILY 28 PROTEIN, PUTATIVE, EXPRESSED-RELATED"/>
    <property type="match status" value="1"/>
</dbReference>
<dbReference type="AlphaFoldDB" id="A0A835ECG0"/>
<dbReference type="OrthoDB" id="187139at2759"/>
<gene>
    <name evidence="1" type="ORF">HU200_049118</name>
</gene>
<dbReference type="PANTHER" id="PTHR31339">
    <property type="entry name" value="PECTIN LYASE-RELATED"/>
    <property type="match status" value="1"/>
</dbReference>
<comment type="caution">
    <text evidence="1">The sequence shown here is derived from an EMBL/GenBank/DDBJ whole genome shotgun (WGS) entry which is preliminary data.</text>
</comment>
<evidence type="ECO:0000313" key="2">
    <source>
        <dbReference type="Proteomes" id="UP000636709"/>
    </source>
</evidence>
<organism evidence="1 2">
    <name type="scientific">Digitaria exilis</name>
    <dbReference type="NCBI Taxonomy" id="1010633"/>
    <lineage>
        <taxon>Eukaryota</taxon>
        <taxon>Viridiplantae</taxon>
        <taxon>Streptophyta</taxon>
        <taxon>Embryophyta</taxon>
        <taxon>Tracheophyta</taxon>
        <taxon>Spermatophyta</taxon>
        <taxon>Magnoliopsida</taxon>
        <taxon>Liliopsida</taxon>
        <taxon>Poales</taxon>
        <taxon>Poaceae</taxon>
        <taxon>PACMAD clade</taxon>
        <taxon>Panicoideae</taxon>
        <taxon>Panicodae</taxon>
        <taxon>Paniceae</taxon>
        <taxon>Anthephorinae</taxon>
        <taxon>Digitaria</taxon>
    </lineage>
</organism>
<dbReference type="SUPFAM" id="SSF51126">
    <property type="entry name" value="Pectin lyase-like"/>
    <property type="match status" value="1"/>
</dbReference>
<dbReference type="Gene3D" id="2.160.20.10">
    <property type="entry name" value="Single-stranded right-handed beta-helix, Pectin lyase-like"/>
    <property type="match status" value="1"/>
</dbReference>
<name>A0A835ECG0_9POAL</name>
<sequence>MYAFEDSTVSVSQDAISLKSGWDKYGISFGRPTSDIRINRVDLRSSSGAALAFGSEMSGGISNVIVNHIRIHDSYKRGQPNHHEELGRHKHLIAGALSGIDGSPFTAICLSNLNFSMAADSASDPGLVPTFLGTLKRSPLTLRGAP</sequence>
<proteinExistence type="predicted"/>
<protein>
    <recommendedName>
        <fullName evidence="3">Polygalacturonase</fullName>
    </recommendedName>
</protein>
<reference evidence="1" key="1">
    <citation type="submission" date="2020-07" db="EMBL/GenBank/DDBJ databases">
        <title>Genome sequence and genetic diversity analysis of an under-domesticated orphan crop, white fonio (Digitaria exilis).</title>
        <authorList>
            <person name="Bennetzen J.L."/>
            <person name="Chen S."/>
            <person name="Ma X."/>
            <person name="Wang X."/>
            <person name="Yssel A.E.J."/>
            <person name="Chaluvadi S.R."/>
            <person name="Johnson M."/>
            <person name="Gangashetty P."/>
            <person name="Hamidou F."/>
            <person name="Sanogo M.D."/>
            <person name="Zwaenepoel A."/>
            <person name="Wallace J."/>
            <person name="Van De Peer Y."/>
            <person name="Van Deynze A."/>
        </authorList>
    </citation>
    <scope>NUCLEOTIDE SEQUENCE</scope>
    <source>
        <tissue evidence="1">Leaves</tissue>
    </source>
</reference>
<dbReference type="InterPro" id="IPR012334">
    <property type="entry name" value="Pectin_lyas_fold"/>
</dbReference>
<evidence type="ECO:0000313" key="1">
    <source>
        <dbReference type="EMBL" id="KAF8673044.1"/>
    </source>
</evidence>
<keyword evidence="2" id="KW-1185">Reference proteome</keyword>
<evidence type="ECO:0008006" key="3">
    <source>
        <dbReference type="Google" id="ProtNLM"/>
    </source>
</evidence>
<dbReference type="InterPro" id="IPR051801">
    <property type="entry name" value="GH28_Enzymes"/>
</dbReference>
<accession>A0A835ECG0</accession>